<dbReference type="STRING" id="1307761.L21SP2_1005"/>
<keyword evidence="7 15" id="KW-0808">Transferase</keyword>
<gene>
    <name evidence="15" type="ORF">L21SP2_1005</name>
</gene>
<dbReference type="GO" id="GO:0009252">
    <property type="term" value="P:peptidoglycan biosynthetic process"/>
    <property type="evidence" value="ECO:0007669"/>
    <property type="project" value="TreeGrafter"/>
</dbReference>
<dbReference type="PANTHER" id="PTHR32282">
    <property type="entry name" value="BINDING PROTEIN TRANSPEPTIDASE, PUTATIVE-RELATED"/>
    <property type="match status" value="1"/>
</dbReference>
<dbReference type="GO" id="GO:0008955">
    <property type="term" value="F:peptidoglycan glycosyltransferase activity"/>
    <property type="evidence" value="ECO:0007669"/>
    <property type="project" value="UniProtKB-EC"/>
</dbReference>
<evidence type="ECO:0000256" key="12">
    <source>
        <dbReference type="SAM" id="MobiDB-lite"/>
    </source>
</evidence>
<feature type="region of interest" description="Disordered" evidence="12">
    <location>
        <begin position="519"/>
        <end position="548"/>
    </location>
</feature>
<dbReference type="InterPro" id="IPR001264">
    <property type="entry name" value="Glyco_trans_51"/>
</dbReference>
<dbReference type="InterPro" id="IPR023346">
    <property type="entry name" value="Lysozyme-like_dom_sf"/>
</dbReference>
<dbReference type="OrthoDB" id="343702at2"/>
<reference evidence="15 16" key="1">
    <citation type="journal article" date="2015" name="Stand. Genomic Sci.">
        <title>Complete genome sequence and description of Salinispira pacifica gen. nov., sp. nov., a novel spirochaete isolated form a hypersaline microbial mat.</title>
        <authorList>
            <person name="Ben Hania W."/>
            <person name="Joseph M."/>
            <person name="Schumann P."/>
            <person name="Bunk B."/>
            <person name="Fiebig A."/>
            <person name="Sproer C."/>
            <person name="Klenk H.P."/>
            <person name="Fardeau M.L."/>
            <person name="Spring S."/>
        </authorList>
    </citation>
    <scope>NUCLEOTIDE SEQUENCE [LARGE SCALE GENOMIC DNA]</scope>
    <source>
        <strain evidence="15 16">L21-RPul-D2</strain>
    </source>
</reference>
<feature type="domain" description="Glycosyl transferase family 51" evidence="14">
    <location>
        <begin position="68"/>
        <end position="231"/>
    </location>
</feature>
<evidence type="ECO:0000313" key="16">
    <source>
        <dbReference type="Proteomes" id="UP000018680"/>
    </source>
</evidence>
<evidence type="ECO:0000259" key="14">
    <source>
        <dbReference type="Pfam" id="PF00912"/>
    </source>
</evidence>
<dbReference type="EC" id="2.4.99.28" evidence="10"/>
<sequence length="802" mass="87296">MSWKHLPRRLRTGLAVLLLLLIGWGGIRLILRIAPYAGNEALADLRFSRVYLDRRGGELAILPVDDQGLRRIFVPFEQFPPELEGLVLAAEDSRFRWHAGVDIPSLAAAAAGYFAGGEEVRGASTISMQLSSLLHPRPGTVGGKIREMLDAMQLETRLSKDEILELYINLVPMGFNVEGYPAASRRFYRKKLAQLSVEEMAVLAAVPRSPASFNPVNSLSAAVSSAEGILQAARMNPTHREFSRISAYERPEWPRRAPHFVRYVNARISLQLSGSHVPGITIPRGQIPSHQVPGGGKAGGYGTAARGYEPVITSLDPVLQNELEGVLRSSVEDAADFRIGNAAGLAVDPERGEILAYAGSSDFYDPARQGQVDGVQMLRQPGSTLKPFLYALALESGFTLSTVLPDIPMSFGRREVYVPGNYNNQYNGPVRLRQALSASLNVPAVYLLERLSVGAFSDTLIGLGFESLEEQSGSLGVSLALGGGNVSLYELLQGYLSFHGSGKNRPLVPFLFSESGDRDQAQAQDQDSVRVQDRIQNSDRDEESGRAWEPSTAAMIRDVLSDNDERIMTFGRNSPLKYDLPVMVKTGTSNQFNNIWAVGVAADLAAAVWMGNFSGETVISAPGSSLPAAAVHDIISRHSAGLPFDPPEGLVSREICTLSGEAAGPYCTSTIRELFRFNEVPGECSWHSMGRGGRVETRYPQLYGSWAEDYGYDILLQENAETAIHGAVNHALFFLDAGMPAGNQQLRLYLTGSGEGRLYRDGELLYRGSLPGEVLLMLLPGEHRLELQSGSGTGEFHYSVVR</sequence>
<dbReference type="Pfam" id="PF00912">
    <property type="entry name" value="Transgly"/>
    <property type="match status" value="1"/>
</dbReference>
<name>V5WF42_9SPIO</name>
<dbReference type="AlphaFoldDB" id="V5WF42"/>
<proteinExistence type="inferred from homology"/>
<comment type="similarity">
    <text evidence="3">In the N-terminal section; belongs to the glycosyltransferase 51 family.</text>
</comment>
<evidence type="ECO:0000256" key="7">
    <source>
        <dbReference type="ARBA" id="ARBA00022679"/>
    </source>
</evidence>
<evidence type="ECO:0000256" key="11">
    <source>
        <dbReference type="ARBA" id="ARBA00049902"/>
    </source>
</evidence>
<evidence type="ECO:0000256" key="5">
    <source>
        <dbReference type="ARBA" id="ARBA00022670"/>
    </source>
</evidence>
<evidence type="ECO:0000256" key="2">
    <source>
        <dbReference type="ARBA" id="ARBA00007090"/>
    </source>
</evidence>
<evidence type="ECO:0000256" key="4">
    <source>
        <dbReference type="ARBA" id="ARBA00022645"/>
    </source>
</evidence>
<dbReference type="HOGENOM" id="CLU_006354_7_1_12"/>
<evidence type="ECO:0000256" key="10">
    <source>
        <dbReference type="ARBA" id="ARBA00044770"/>
    </source>
</evidence>
<evidence type="ECO:0000256" key="1">
    <source>
        <dbReference type="ARBA" id="ARBA00004752"/>
    </source>
</evidence>
<accession>V5WF42</accession>
<dbReference type="GO" id="GO:0030288">
    <property type="term" value="C:outer membrane-bounded periplasmic space"/>
    <property type="evidence" value="ECO:0007669"/>
    <property type="project" value="TreeGrafter"/>
</dbReference>
<feature type="compositionally biased region" description="Basic and acidic residues" evidence="12">
    <location>
        <begin position="527"/>
        <end position="546"/>
    </location>
</feature>
<dbReference type="InterPro" id="IPR012338">
    <property type="entry name" value="Beta-lactam/transpept-like"/>
</dbReference>
<dbReference type="KEGG" id="slr:L21SP2_1005"/>
<keyword evidence="6 15" id="KW-0328">Glycosyltransferase</keyword>
<dbReference type="GO" id="GO:0004180">
    <property type="term" value="F:carboxypeptidase activity"/>
    <property type="evidence" value="ECO:0007669"/>
    <property type="project" value="UniProtKB-KW"/>
</dbReference>
<evidence type="ECO:0000256" key="6">
    <source>
        <dbReference type="ARBA" id="ARBA00022676"/>
    </source>
</evidence>
<keyword evidence="5" id="KW-0645">Protease</keyword>
<protein>
    <recommendedName>
        <fullName evidence="10">peptidoglycan glycosyltransferase</fullName>
        <ecNumber evidence="10">2.4.99.28</ecNumber>
    </recommendedName>
</protein>
<organism evidence="15 16">
    <name type="scientific">Salinispira pacifica</name>
    <dbReference type="NCBI Taxonomy" id="1307761"/>
    <lineage>
        <taxon>Bacteria</taxon>
        <taxon>Pseudomonadati</taxon>
        <taxon>Spirochaetota</taxon>
        <taxon>Spirochaetia</taxon>
        <taxon>Spirochaetales</taxon>
        <taxon>Spirochaetaceae</taxon>
        <taxon>Salinispira</taxon>
    </lineage>
</organism>
<dbReference type="Proteomes" id="UP000018680">
    <property type="component" value="Chromosome"/>
</dbReference>
<evidence type="ECO:0000256" key="9">
    <source>
        <dbReference type="ARBA" id="ARBA00023268"/>
    </source>
</evidence>
<comment type="similarity">
    <text evidence="2">In the C-terminal section; belongs to the transpeptidase family.</text>
</comment>
<comment type="catalytic activity">
    <reaction evidence="11">
        <text>[GlcNAc-(1-&gt;4)-Mur2Ac(oyl-L-Ala-gamma-D-Glu-L-Lys-D-Ala-D-Ala)](n)-di-trans,octa-cis-undecaprenyl diphosphate + beta-D-GlcNAc-(1-&gt;4)-Mur2Ac(oyl-L-Ala-gamma-D-Glu-L-Lys-D-Ala-D-Ala)-di-trans,octa-cis-undecaprenyl diphosphate = [GlcNAc-(1-&gt;4)-Mur2Ac(oyl-L-Ala-gamma-D-Glu-L-Lys-D-Ala-D-Ala)](n+1)-di-trans,octa-cis-undecaprenyl diphosphate + di-trans,octa-cis-undecaprenyl diphosphate + H(+)</text>
        <dbReference type="Rhea" id="RHEA:23708"/>
        <dbReference type="Rhea" id="RHEA-COMP:9602"/>
        <dbReference type="Rhea" id="RHEA-COMP:9603"/>
        <dbReference type="ChEBI" id="CHEBI:15378"/>
        <dbReference type="ChEBI" id="CHEBI:58405"/>
        <dbReference type="ChEBI" id="CHEBI:60033"/>
        <dbReference type="ChEBI" id="CHEBI:78435"/>
        <dbReference type="EC" id="2.4.99.28"/>
    </reaction>
</comment>
<dbReference type="RefSeq" id="WP_024267353.1">
    <property type="nucleotide sequence ID" value="NC_023035.1"/>
</dbReference>
<dbReference type="InterPro" id="IPR050396">
    <property type="entry name" value="Glycosyltr_51/Transpeptidase"/>
</dbReference>
<dbReference type="EMBL" id="CP006939">
    <property type="protein sequence ID" value="AHC14423.1"/>
    <property type="molecule type" value="Genomic_DNA"/>
</dbReference>
<feature type="domain" description="Penicillin-binding protein transpeptidase" evidence="13">
    <location>
        <begin position="345"/>
        <end position="634"/>
    </location>
</feature>
<evidence type="ECO:0000256" key="3">
    <source>
        <dbReference type="ARBA" id="ARBA00007739"/>
    </source>
</evidence>
<dbReference type="GO" id="GO:0006508">
    <property type="term" value="P:proteolysis"/>
    <property type="evidence" value="ECO:0007669"/>
    <property type="project" value="UniProtKB-KW"/>
</dbReference>
<dbReference type="eggNOG" id="COG4953">
    <property type="taxonomic scope" value="Bacteria"/>
</dbReference>
<keyword evidence="16" id="KW-1185">Reference proteome</keyword>
<evidence type="ECO:0000259" key="13">
    <source>
        <dbReference type="Pfam" id="PF00905"/>
    </source>
</evidence>
<dbReference type="Gene3D" id="3.40.710.10">
    <property type="entry name" value="DD-peptidase/beta-lactamase superfamily"/>
    <property type="match status" value="1"/>
</dbReference>
<dbReference type="Gene3D" id="1.10.3810.10">
    <property type="entry name" value="Biosynthetic peptidoglycan transglycosylase-like"/>
    <property type="match status" value="1"/>
</dbReference>
<dbReference type="SUPFAM" id="SSF53955">
    <property type="entry name" value="Lysozyme-like"/>
    <property type="match status" value="1"/>
</dbReference>
<keyword evidence="4" id="KW-0121">Carboxypeptidase</keyword>
<dbReference type="InterPro" id="IPR036950">
    <property type="entry name" value="PBP_transglycosylase"/>
</dbReference>
<dbReference type="SUPFAM" id="SSF56601">
    <property type="entry name" value="beta-lactamase/transpeptidase-like"/>
    <property type="match status" value="1"/>
</dbReference>
<dbReference type="InterPro" id="IPR001460">
    <property type="entry name" value="PCN-bd_Tpept"/>
</dbReference>
<evidence type="ECO:0000256" key="8">
    <source>
        <dbReference type="ARBA" id="ARBA00022801"/>
    </source>
</evidence>
<comment type="pathway">
    <text evidence="1">Cell wall biogenesis; peptidoglycan biosynthesis.</text>
</comment>
<dbReference type="PANTHER" id="PTHR32282:SF15">
    <property type="entry name" value="PENICILLIN-BINDING PROTEIN 1C"/>
    <property type="match status" value="1"/>
</dbReference>
<dbReference type="Pfam" id="PF00905">
    <property type="entry name" value="Transpeptidase"/>
    <property type="match status" value="1"/>
</dbReference>
<dbReference type="GO" id="GO:0008658">
    <property type="term" value="F:penicillin binding"/>
    <property type="evidence" value="ECO:0007669"/>
    <property type="project" value="InterPro"/>
</dbReference>
<keyword evidence="9" id="KW-0511">Multifunctional enzyme</keyword>
<evidence type="ECO:0000313" key="15">
    <source>
        <dbReference type="EMBL" id="AHC14423.1"/>
    </source>
</evidence>
<keyword evidence="8" id="KW-0378">Hydrolase</keyword>